<protein>
    <submittedName>
        <fullName evidence="1">PIG-L family deacetylase</fullName>
    </submittedName>
</protein>
<dbReference type="RefSeq" id="WP_150416501.1">
    <property type="nucleotide sequence ID" value="NZ_VYQF01000008.1"/>
</dbReference>
<dbReference type="InterPro" id="IPR006311">
    <property type="entry name" value="TAT_signal"/>
</dbReference>
<dbReference type="PANTHER" id="PTHR12993:SF11">
    <property type="entry name" value="N-ACETYLGLUCOSAMINYL-PHOSPHATIDYLINOSITOL DE-N-ACETYLASE"/>
    <property type="match status" value="1"/>
</dbReference>
<keyword evidence="2" id="KW-1185">Reference proteome</keyword>
<reference evidence="1 2" key="1">
    <citation type="submission" date="2019-09" db="EMBL/GenBank/DDBJ databases">
        <title>Draft genome sequence of Ginsengibacter sp. BR5-29.</title>
        <authorList>
            <person name="Im W.-T."/>
        </authorList>
    </citation>
    <scope>NUCLEOTIDE SEQUENCE [LARGE SCALE GENOMIC DNA]</scope>
    <source>
        <strain evidence="1 2">BR5-29</strain>
    </source>
</reference>
<sequence>MSSSHTRRDFMKNTGALGLGLVTLPSLVLEKRNNPGDANKKIVCIGGHPDDPESGCGGTLAKLRNAGHEVTIIYLTTGEAGIPGKSHDEAASIRRQEAINACKVLDAKPVFAGQIDGDTVCNNEWVTKMRQLIMNEKPDIVFTHWPLDAHKDHQVASLLTIQTWLREPQQFALYFFEVCTGEQSLIFHPTDYVDITGTQEQKKKAVYCHVSQDPPSIYACGHAAMEDFRGRELGVKAGEGFTRMSGKLQGGMVI</sequence>
<dbReference type="Pfam" id="PF02585">
    <property type="entry name" value="PIG-L"/>
    <property type="match status" value="1"/>
</dbReference>
<dbReference type="Gene3D" id="3.40.50.10320">
    <property type="entry name" value="LmbE-like"/>
    <property type="match status" value="1"/>
</dbReference>
<dbReference type="AlphaFoldDB" id="A0A5J5ICP8"/>
<dbReference type="NCBIfam" id="TIGR01409">
    <property type="entry name" value="TAT_signal_seq"/>
    <property type="match status" value="1"/>
</dbReference>
<dbReference type="Proteomes" id="UP000326903">
    <property type="component" value="Unassembled WGS sequence"/>
</dbReference>
<organism evidence="1 2">
    <name type="scientific">Ginsengibacter hankyongi</name>
    <dbReference type="NCBI Taxonomy" id="2607284"/>
    <lineage>
        <taxon>Bacteria</taxon>
        <taxon>Pseudomonadati</taxon>
        <taxon>Bacteroidota</taxon>
        <taxon>Chitinophagia</taxon>
        <taxon>Chitinophagales</taxon>
        <taxon>Chitinophagaceae</taxon>
        <taxon>Ginsengibacter</taxon>
    </lineage>
</organism>
<dbReference type="InterPro" id="IPR019546">
    <property type="entry name" value="TAT_signal_bac_arc"/>
</dbReference>
<dbReference type="InterPro" id="IPR024078">
    <property type="entry name" value="LmbE-like_dom_sf"/>
</dbReference>
<dbReference type="PROSITE" id="PS51318">
    <property type="entry name" value="TAT"/>
    <property type="match status" value="1"/>
</dbReference>
<accession>A0A5J5ICP8</accession>
<dbReference type="GO" id="GO:0016811">
    <property type="term" value="F:hydrolase activity, acting on carbon-nitrogen (but not peptide) bonds, in linear amides"/>
    <property type="evidence" value="ECO:0007669"/>
    <property type="project" value="TreeGrafter"/>
</dbReference>
<dbReference type="InterPro" id="IPR003737">
    <property type="entry name" value="GlcNAc_PI_deacetylase-related"/>
</dbReference>
<comment type="caution">
    <text evidence="1">The sequence shown here is derived from an EMBL/GenBank/DDBJ whole genome shotgun (WGS) entry which is preliminary data.</text>
</comment>
<dbReference type="EMBL" id="VYQF01000008">
    <property type="protein sequence ID" value="KAA9036378.1"/>
    <property type="molecule type" value="Genomic_DNA"/>
</dbReference>
<evidence type="ECO:0000313" key="1">
    <source>
        <dbReference type="EMBL" id="KAA9036378.1"/>
    </source>
</evidence>
<name>A0A5J5ICP8_9BACT</name>
<dbReference type="SUPFAM" id="SSF102588">
    <property type="entry name" value="LmbE-like"/>
    <property type="match status" value="1"/>
</dbReference>
<gene>
    <name evidence="1" type="ORF">FW778_19305</name>
</gene>
<dbReference type="PANTHER" id="PTHR12993">
    <property type="entry name" value="N-ACETYLGLUCOSAMINYL-PHOSPHATIDYLINOSITOL DE-N-ACETYLASE-RELATED"/>
    <property type="match status" value="1"/>
</dbReference>
<evidence type="ECO:0000313" key="2">
    <source>
        <dbReference type="Proteomes" id="UP000326903"/>
    </source>
</evidence>
<proteinExistence type="predicted"/>